<evidence type="ECO:0000256" key="1">
    <source>
        <dbReference type="ARBA" id="ARBA00004651"/>
    </source>
</evidence>
<feature type="transmembrane region" description="Helical" evidence="9">
    <location>
        <begin position="324"/>
        <end position="344"/>
    </location>
</feature>
<feature type="transmembrane region" description="Helical" evidence="9">
    <location>
        <begin position="387"/>
        <end position="414"/>
    </location>
</feature>
<feature type="transmembrane region" description="Helical" evidence="9">
    <location>
        <begin position="185"/>
        <end position="208"/>
    </location>
</feature>
<feature type="transmembrane region" description="Helical" evidence="9">
    <location>
        <begin position="350"/>
        <end position="375"/>
    </location>
</feature>
<dbReference type="PIRSF" id="PIRSF006351">
    <property type="entry name" value="PTS_EIIC-Cellobiose"/>
    <property type="match status" value="1"/>
</dbReference>
<evidence type="ECO:0000256" key="7">
    <source>
        <dbReference type="ARBA" id="ARBA00023136"/>
    </source>
</evidence>
<dbReference type="InterPro" id="IPR051088">
    <property type="entry name" value="PTS_Sugar-EIIC/EIIB"/>
</dbReference>
<reference evidence="11" key="1">
    <citation type="submission" date="2023-01" db="EMBL/GenBank/DDBJ databases">
        <title>Human gut microbiome strain richness.</title>
        <authorList>
            <person name="Chen-Liaw A."/>
        </authorList>
    </citation>
    <scope>NUCLEOTIDE SEQUENCE</scope>
    <source>
        <strain evidence="11">1001217st2_G6_1001217B_191108</strain>
    </source>
</reference>
<accession>A0AB35IQQ4</accession>
<dbReference type="PANTHER" id="PTHR33989:SF4">
    <property type="entry name" value="PTS SYSTEM N,N'-DIACETYLCHITOBIOSE-SPECIFIC EIIC COMPONENT"/>
    <property type="match status" value="1"/>
</dbReference>
<keyword evidence="5 9" id="KW-0812">Transmembrane</keyword>
<dbReference type="Pfam" id="PF02378">
    <property type="entry name" value="PTS_EIIC"/>
    <property type="match status" value="1"/>
</dbReference>
<name>A0AB35IQQ4_9FIRM</name>
<dbReference type="Proteomes" id="UP001211987">
    <property type="component" value="Unassembled WGS sequence"/>
</dbReference>
<comment type="subcellular location">
    <subcellularLocation>
        <location evidence="1">Cell membrane</location>
        <topology evidence="1">Multi-pass membrane protein</topology>
    </subcellularLocation>
</comment>
<dbReference type="AlphaFoldDB" id="A0AB35IQQ4"/>
<feature type="transmembrane region" description="Helical" evidence="9">
    <location>
        <begin position="71"/>
        <end position="92"/>
    </location>
</feature>
<evidence type="ECO:0000256" key="8">
    <source>
        <dbReference type="PIRNR" id="PIRNR006351"/>
    </source>
</evidence>
<keyword evidence="7 8" id="KW-0472">Membrane</keyword>
<feature type="transmembrane region" description="Helical" evidence="9">
    <location>
        <begin position="255"/>
        <end position="274"/>
    </location>
</feature>
<evidence type="ECO:0000256" key="5">
    <source>
        <dbReference type="ARBA" id="ARBA00022692"/>
    </source>
</evidence>
<evidence type="ECO:0000256" key="9">
    <source>
        <dbReference type="SAM" id="Phobius"/>
    </source>
</evidence>
<comment type="function">
    <text evidence="8">The phosphoenolpyruvate-dependent sugar phosphotransferase system (PTS), a major carbohydrate active -transport system, catalyzes the phosphorylation of incoming sugar substrates concomitant with their translocation across the cell membrane.</text>
</comment>
<keyword evidence="2 8" id="KW-0813">Transport</keyword>
<evidence type="ECO:0000256" key="6">
    <source>
        <dbReference type="ARBA" id="ARBA00022989"/>
    </source>
</evidence>
<proteinExistence type="predicted"/>
<organism evidence="11 12">
    <name type="scientific">Thomasclavelia ramosa</name>
    <dbReference type="NCBI Taxonomy" id="1547"/>
    <lineage>
        <taxon>Bacteria</taxon>
        <taxon>Bacillati</taxon>
        <taxon>Bacillota</taxon>
        <taxon>Erysipelotrichia</taxon>
        <taxon>Erysipelotrichales</taxon>
        <taxon>Coprobacillaceae</taxon>
        <taxon>Thomasclavelia</taxon>
    </lineage>
</organism>
<feature type="transmembrane region" description="Helical" evidence="9">
    <location>
        <begin position="146"/>
        <end position="164"/>
    </location>
</feature>
<protein>
    <recommendedName>
        <fullName evidence="8">Permease IIC component</fullName>
    </recommendedName>
</protein>
<dbReference type="PROSITE" id="PS51105">
    <property type="entry name" value="PTS_EIIC_TYPE_3"/>
    <property type="match status" value="1"/>
</dbReference>
<evidence type="ECO:0000256" key="4">
    <source>
        <dbReference type="ARBA" id="ARBA00022597"/>
    </source>
</evidence>
<feature type="transmembrane region" description="Helical" evidence="9">
    <location>
        <begin position="228"/>
        <end position="248"/>
    </location>
</feature>
<feature type="domain" description="PTS EIIC type-3" evidence="10">
    <location>
        <begin position="7"/>
        <end position="416"/>
    </location>
</feature>
<feature type="transmembrane region" description="Helical" evidence="9">
    <location>
        <begin position="31"/>
        <end position="51"/>
    </location>
</feature>
<dbReference type="InterPro" id="IPR004796">
    <property type="entry name" value="PTS_IIC_cello"/>
</dbReference>
<keyword evidence="4 8" id="KW-0762">Sugar transport</keyword>
<dbReference type="InterPro" id="IPR004501">
    <property type="entry name" value="PTS_EIIC_3"/>
</dbReference>
<dbReference type="GO" id="GO:0009401">
    <property type="term" value="P:phosphoenolpyruvate-dependent sugar phosphotransferase system"/>
    <property type="evidence" value="ECO:0007669"/>
    <property type="project" value="InterPro"/>
</dbReference>
<sequence>MGFIDKFSDKLICIAEKVDDNKYLSAIKKSFTIFLPFVVIGSFASLFANIICSTDVGLAKFIPALASLSGGFKAINYGTIGMISVYVCFFIGMQLAKRNKTPEIVTGALCVVSFISVVPNVVSVAFEDVVKTGAGLANTVTGAQGLFIAMILSIVVSEIFSMFNKIEKIKIKMPKEVPSGIATGFNVLIPAFIAVMVVSVLGSVFQMITGNYLNEWIYTVVQAPLQVVFQTPGGIIILIIIMQLFWFLGIHGGLVLFPIRQPLVIAALATNMTLVEQGLPATEAITDTFWIAFTVFGGGGIAFALLLDLLILGKRKEEKQIAKVSLIPGLFGISEPLVFGLPIVLNPTYFIPFIFGSALSTGVALLAVNIGFLTPSIVSVPVGLPPIITAFLGFGIQGVIVQLIALALCMLLYYPFVMLSNKQYEKSLEAEVK</sequence>
<dbReference type="GO" id="GO:0008982">
    <property type="term" value="F:protein-N(PI)-phosphohistidine-sugar phosphotransferase activity"/>
    <property type="evidence" value="ECO:0007669"/>
    <property type="project" value="UniProtKB-UniRule"/>
</dbReference>
<feature type="transmembrane region" description="Helical" evidence="9">
    <location>
        <begin position="104"/>
        <end position="126"/>
    </location>
</feature>
<dbReference type="InterPro" id="IPR003352">
    <property type="entry name" value="PTS_EIIC"/>
</dbReference>
<dbReference type="NCBIfam" id="TIGR00410">
    <property type="entry name" value="lacE"/>
    <property type="match status" value="1"/>
</dbReference>
<evidence type="ECO:0000256" key="3">
    <source>
        <dbReference type="ARBA" id="ARBA00022475"/>
    </source>
</evidence>
<evidence type="ECO:0000313" key="11">
    <source>
        <dbReference type="EMBL" id="MDB7085938.1"/>
    </source>
</evidence>
<keyword evidence="3 8" id="KW-1003">Cell membrane</keyword>
<evidence type="ECO:0000313" key="12">
    <source>
        <dbReference type="Proteomes" id="UP001211987"/>
    </source>
</evidence>
<keyword evidence="6 9" id="KW-1133">Transmembrane helix</keyword>
<dbReference type="EMBL" id="JAQLKE010000064">
    <property type="protein sequence ID" value="MDB7085938.1"/>
    <property type="molecule type" value="Genomic_DNA"/>
</dbReference>
<dbReference type="PANTHER" id="PTHR33989">
    <property type="match status" value="1"/>
</dbReference>
<feature type="transmembrane region" description="Helical" evidence="9">
    <location>
        <begin position="289"/>
        <end position="312"/>
    </location>
</feature>
<evidence type="ECO:0000256" key="2">
    <source>
        <dbReference type="ARBA" id="ARBA00022448"/>
    </source>
</evidence>
<gene>
    <name evidence="11" type="ORF">PM738_19350</name>
</gene>
<dbReference type="RefSeq" id="WP_272019376.1">
    <property type="nucleotide sequence ID" value="NZ_JAQLKE010000064.1"/>
</dbReference>
<comment type="caution">
    <text evidence="11">The sequence shown here is derived from an EMBL/GenBank/DDBJ whole genome shotgun (WGS) entry which is preliminary data.</text>
</comment>
<dbReference type="GO" id="GO:0005886">
    <property type="term" value="C:plasma membrane"/>
    <property type="evidence" value="ECO:0007669"/>
    <property type="project" value="UniProtKB-SubCell"/>
</dbReference>
<evidence type="ECO:0000259" key="10">
    <source>
        <dbReference type="PROSITE" id="PS51105"/>
    </source>
</evidence>